<dbReference type="AlphaFoldDB" id="A0A5C4N0L6"/>
<reference evidence="6 7" key="1">
    <citation type="submission" date="2019-05" db="EMBL/GenBank/DDBJ databases">
        <title>Mumia sp. nov., isolated from the intestinal contents of plateau pika (Ochotona curzoniae) in the Qinghai-Tibet plateau of China.</title>
        <authorList>
            <person name="Tian Z."/>
        </authorList>
    </citation>
    <scope>NUCLEOTIDE SEQUENCE [LARGE SCALE GENOMIC DNA]</scope>
    <source>
        <strain evidence="7">527</strain>
        <strain evidence="6">Z527</strain>
    </source>
</reference>
<comment type="catalytic activity">
    <reaction evidence="3">
        <text>N-terminal L-alanyl-[ribosomal protein bS18] + acetyl-CoA = N-terminal N(alpha)-acetyl-L-alanyl-[ribosomal protein bS18] + CoA + H(+)</text>
        <dbReference type="Rhea" id="RHEA:43756"/>
        <dbReference type="Rhea" id="RHEA-COMP:10676"/>
        <dbReference type="Rhea" id="RHEA-COMP:10677"/>
        <dbReference type="ChEBI" id="CHEBI:15378"/>
        <dbReference type="ChEBI" id="CHEBI:57287"/>
        <dbReference type="ChEBI" id="CHEBI:57288"/>
        <dbReference type="ChEBI" id="CHEBI:64718"/>
        <dbReference type="ChEBI" id="CHEBI:83683"/>
        <dbReference type="EC" id="2.3.1.266"/>
    </reaction>
</comment>
<dbReference type="GO" id="GO:0008999">
    <property type="term" value="F:protein-N-terminal-alanine acetyltransferase activity"/>
    <property type="evidence" value="ECO:0007669"/>
    <property type="project" value="UniProtKB-EC"/>
</dbReference>
<comment type="function">
    <text evidence="3">Acetylates the N-terminal alanine of ribosomal protein bS18.</text>
</comment>
<dbReference type="EC" id="2.3.1.266" evidence="3"/>
<evidence type="ECO:0000256" key="2">
    <source>
        <dbReference type="ARBA" id="ARBA00023315"/>
    </source>
</evidence>
<comment type="subcellular location">
    <subcellularLocation>
        <location evidence="3">Cytoplasm</location>
    </subcellularLocation>
</comment>
<accession>A0A5C4N0L6</accession>
<dbReference type="InterPro" id="IPR000182">
    <property type="entry name" value="GNAT_dom"/>
</dbReference>
<dbReference type="RefSeq" id="WP_139086353.1">
    <property type="nucleotide sequence ID" value="NZ_VDFR01000017.1"/>
</dbReference>
<name>A0A5C4N0L6_9ACTN</name>
<dbReference type="Proteomes" id="UP000306740">
    <property type="component" value="Unassembled WGS sequence"/>
</dbReference>
<keyword evidence="1 6" id="KW-0808">Transferase</keyword>
<sequence>MIRSGGPDDVETLTSLEREAFGADAWSRDQVADEVAGQSRHVVVAEDDAGVVGYASLMVAGETADVARIAVVRRARRRGVGRQMLAALLDESVRRGADRVLLEVASDNAPAIACYEAVGFDAIATRRHYYRSGADAVVMERVVATRRDD</sequence>
<comment type="similarity">
    <text evidence="3">Belongs to the acetyltransferase family. RimI subfamily.</text>
</comment>
<dbReference type="SUPFAM" id="SSF55729">
    <property type="entry name" value="Acyl-CoA N-acyltransferases (Nat)"/>
    <property type="match status" value="1"/>
</dbReference>
<feature type="domain" description="N-acetyltransferase" evidence="4">
    <location>
        <begin position="1"/>
        <end position="144"/>
    </location>
</feature>
<proteinExistence type="inferred from homology"/>
<keyword evidence="2" id="KW-0012">Acyltransferase</keyword>
<dbReference type="OrthoDB" id="529907at2"/>
<dbReference type="PANTHER" id="PTHR43877">
    <property type="entry name" value="AMINOALKYLPHOSPHONATE N-ACETYLTRANSFERASE-RELATED-RELATED"/>
    <property type="match status" value="1"/>
</dbReference>
<gene>
    <name evidence="6" type="primary">rimI</name>
    <name evidence="6" type="ORF">FHE65_03835</name>
    <name evidence="5" type="ORF">FHE65_12325</name>
</gene>
<dbReference type="EMBL" id="VDFR01000017">
    <property type="protein sequence ID" value="TNC50334.1"/>
    <property type="molecule type" value="Genomic_DNA"/>
</dbReference>
<evidence type="ECO:0000313" key="7">
    <source>
        <dbReference type="Proteomes" id="UP000306740"/>
    </source>
</evidence>
<dbReference type="InterPro" id="IPR016181">
    <property type="entry name" value="Acyl_CoA_acyltransferase"/>
</dbReference>
<keyword evidence="3" id="KW-0963">Cytoplasm</keyword>
<dbReference type="Gene3D" id="3.40.630.30">
    <property type="match status" value="1"/>
</dbReference>
<dbReference type="Pfam" id="PF00583">
    <property type="entry name" value="Acetyltransf_1"/>
    <property type="match status" value="1"/>
</dbReference>
<dbReference type="GO" id="GO:0005737">
    <property type="term" value="C:cytoplasm"/>
    <property type="evidence" value="ECO:0007669"/>
    <property type="project" value="UniProtKB-SubCell"/>
</dbReference>
<dbReference type="NCBIfam" id="TIGR01575">
    <property type="entry name" value="rimI"/>
    <property type="match status" value="1"/>
</dbReference>
<dbReference type="InterPro" id="IPR006464">
    <property type="entry name" value="AcTrfase_RimI/Ard1"/>
</dbReference>
<dbReference type="PROSITE" id="PS51186">
    <property type="entry name" value="GNAT"/>
    <property type="match status" value="1"/>
</dbReference>
<evidence type="ECO:0000313" key="5">
    <source>
        <dbReference type="EMBL" id="TNC46514.1"/>
    </source>
</evidence>
<comment type="caution">
    <text evidence="6">The sequence shown here is derived from an EMBL/GenBank/DDBJ whole genome shotgun (WGS) entry which is preliminary data.</text>
</comment>
<evidence type="ECO:0000259" key="4">
    <source>
        <dbReference type="PROSITE" id="PS51186"/>
    </source>
</evidence>
<evidence type="ECO:0000313" key="6">
    <source>
        <dbReference type="EMBL" id="TNC50334.1"/>
    </source>
</evidence>
<evidence type="ECO:0000256" key="1">
    <source>
        <dbReference type="ARBA" id="ARBA00022679"/>
    </source>
</evidence>
<organism evidence="6 7">
    <name type="scientific">Mumia zhuanghuii</name>
    <dbReference type="NCBI Taxonomy" id="2585211"/>
    <lineage>
        <taxon>Bacteria</taxon>
        <taxon>Bacillati</taxon>
        <taxon>Actinomycetota</taxon>
        <taxon>Actinomycetes</taxon>
        <taxon>Propionibacteriales</taxon>
        <taxon>Nocardioidaceae</taxon>
        <taxon>Mumia</taxon>
    </lineage>
</organism>
<protein>
    <recommendedName>
        <fullName evidence="3">[Ribosomal protein bS18]-alanine N-acetyltransferase</fullName>
        <ecNumber evidence="3">2.3.1.266</ecNumber>
    </recommendedName>
</protein>
<dbReference type="InterPro" id="IPR050832">
    <property type="entry name" value="Bact_Acetyltransf"/>
</dbReference>
<evidence type="ECO:0000256" key="3">
    <source>
        <dbReference type="RuleBase" id="RU363094"/>
    </source>
</evidence>
<dbReference type="EMBL" id="VDFR01000055">
    <property type="protein sequence ID" value="TNC46514.1"/>
    <property type="molecule type" value="Genomic_DNA"/>
</dbReference>